<dbReference type="PROSITE" id="PS52016">
    <property type="entry name" value="TONB_DEPENDENT_REC_3"/>
    <property type="match status" value="1"/>
</dbReference>
<keyword evidence="8" id="KW-0408">Iron</keyword>
<evidence type="ECO:0000256" key="5">
    <source>
        <dbReference type="ARBA" id="ARBA00022496"/>
    </source>
</evidence>
<dbReference type="InterPro" id="IPR010917">
    <property type="entry name" value="TonB_rcpt_CS"/>
</dbReference>
<dbReference type="GO" id="GO:0044718">
    <property type="term" value="P:siderophore transmembrane transport"/>
    <property type="evidence" value="ECO:0007669"/>
    <property type="project" value="TreeGrafter"/>
</dbReference>
<evidence type="ECO:0000256" key="8">
    <source>
        <dbReference type="ARBA" id="ARBA00023004"/>
    </source>
</evidence>
<keyword evidence="11 15" id="KW-0472">Membrane</keyword>
<dbReference type="Gene3D" id="2.170.130.10">
    <property type="entry name" value="TonB-dependent receptor, plug domain"/>
    <property type="match status" value="1"/>
</dbReference>
<dbReference type="GO" id="GO:0038023">
    <property type="term" value="F:signaling receptor activity"/>
    <property type="evidence" value="ECO:0007669"/>
    <property type="project" value="InterPro"/>
</dbReference>
<keyword evidence="7 18" id="KW-0732">Signal</keyword>
<keyword evidence="9" id="KW-0406">Ion transport</keyword>
<dbReference type="GO" id="GO:0015344">
    <property type="term" value="F:siderophore uptake transmembrane transporter activity"/>
    <property type="evidence" value="ECO:0007669"/>
    <property type="project" value="TreeGrafter"/>
</dbReference>
<dbReference type="CDD" id="cd01347">
    <property type="entry name" value="ligand_gated_channel"/>
    <property type="match status" value="1"/>
</dbReference>
<dbReference type="Pfam" id="PF00593">
    <property type="entry name" value="TonB_dep_Rec_b-barrel"/>
    <property type="match status" value="1"/>
</dbReference>
<keyword evidence="5" id="KW-0410">Iron transport</keyword>
<comment type="subcellular location">
    <subcellularLocation>
        <location evidence="1 15">Cell outer membrane</location>
        <topology evidence="1 15">Multi-pass membrane protein</topology>
    </subcellularLocation>
</comment>
<dbReference type="AlphaFoldDB" id="C9Y5K0"/>
<evidence type="ECO:0000256" key="12">
    <source>
        <dbReference type="ARBA" id="ARBA00023170"/>
    </source>
</evidence>
<dbReference type="EMBL" id="FN543094">
    <property type="protein sequence ID" value="CBA34645.1"/>
    <property type="molecule type" value="Genomic_DNA"/>
</dbReference>
<evidence type="ECO:0000313" key="22">
    <source>
        <dbReference type="Proteomes" id="UP000002069"/>
    </source>
</evidence>
<dbReference type="InterPro" id="IPR010105">
    <property type="entry name" value="TonB_sidphr_rcpt"/>
</dbReference>
<organism evidence="21 22">
    <name type="scientific">Cronobacter turicensis (strain DSM 18703 / CCUG 55852 / LMG 23827 / z3032)</name>
    <dbReference type="NCBI Taxonomy" id="693216"/>
    <lineage>
        <taxon>Bacteria</taxon>
        <taxon>Pseudomonadati</taxon>
        <taxon>Pseudomonadota</taxon>
        <taxon>Gammaproteobacteria</taxon>
        <taxon>Enterobacterales</taxon>
        <taxon>Enterobacteriaceae</taxon>
        <taxon>Cronobacter</taxon>
    </lineage>
</organism>
<feature type="chain" id="PRO_5003004505" description="Ferric aerobactin receptor" evidence="18">
    <location>
        <begin position="26"/>
        <end position="733"/>
    </location>
</feature>
<accession>C9Y5K0</accession>
<evidence type="ECO:0000256" key="2">
    <source>
        <dbReference type="ARBA" id="ARBA00009810"/>
    </source>
</evidence>
<gene>
    <name evidence="21" type="primary">iutA</name>
    <name evidence="21" type="ordered locus">Ctu_1p01080</name>
</gene>
<evidence type="ECO:0000256" key="9">
    <source>
        <dbReference type="ARBA" id="ARBA00023065"/>
    </source>
</evidence>
<dbReference type="PROSITE" id="PS01156">
    <property type="entry name" value="TONB_DEPENDENT_REC_2"/>
    <property type="match status" value="1"/>
</dbReference>
<evidence type="ECO:0000256" key="6">
    <source>
        <dbReference type="ARBA" id="ARBA00022692"/>
    </source>
</evidence>
<dbReference type="Proteomes" id="UP000002069">
    <property type="component" value="Plasmid pCTU1"/>
</dbReference>
<dbReference type="SUPFAM" id="SSF56935">
    <property type="entry name" value="Porins"/>
    <property type="match status" value="1"/>
</dbReference>
<evidence type="ECO:0000256" key="10">
    <source>
        <dbReference type="ARBA" id="ARBA00023077"/>
    </source>
</evidence>
<dbReference type="InterPro" id="IPR037066">
    <property type="entry name" value="Plug_dom_sf"/>
</dbReference>
<keyword evidence="22" id="KW-1185">Reference proteome</keyword>
<evidence type="ECO:0000259" key="19">
    <source>
        <dbReference type="Pfam" id="PF00593"/>
    </source>
</evidence>
<dbReference type="KEGG" id="ctu:Ctu_1p01080"/>
<dbReference type="HOGENOM" id="CLU_015930_1_0_6"/>
<keyword evidence="10 17" id="KW-0798">TonB box</keyword>
<evidence type="ECO:0000256" key="13">
    <source>
        <dbReference type="ARBA" id="ARBA00023237"/>
    </source>
</evidence>
<evidence type="ECO:0000256" key="3">
    <source>
        <dbReference type="ARBA" id="ARBA00022448"/>
    </source>
</evidence>
<feature type="short sequence motif" description="TonB C-terminal box" evidence="16">
    <location>
        <begin position="716"/>
        <end position="733"/>
    </location>
</feature>
<keyword evidence="12 21" id="KW-0675">Receptor</keyword>
<keyword evidence="3 15" id="KW-0813">Transport</keyword>
<protein>
    <recommendedName>
        <fullName evidence="14">Ferric aerobactin receptor</fullName>
    </recommendedName>
</protein>
<dbReference type="FunFam" id="2.170.130.10:FF:000011">
    <property type="entry name" value="TonB-dependent siderophore receptor"/>
    <property type="match status" value="1"/>
</dbReference>
<comment type="similarity">
    <text evidence="2 15 17">Belongs to the TonB-dependent receptor family.</text>
</comment>
<evidence type="ECO:0000259" key="20">
    <source>
        <dbReference type="Pfam" id="PF07715"/>
    </source>
</evidence>
<dbReference type="Gene3D" id="2.40.170.20">
    <property type="entry name" value="TonB-dependent receptor, beta-barrel domain"/>
    <property type="match status" value="1"/>
</dbReference>
<evidence type="ECO:0000256" key="17">
    <source>
        <dbReference type="RuleBase" id="RU003357"/>
    </source>
</evidence>
<evidence type="ECO:0000256" key="11">
    <source>
        <dbReference type="ARBA" id="ARBA00023136"/>
    </source>
</evidence>
<evidence type="ECO:0000256" key="16">
    <source>
        <dbReference type="PROSITE-ProRule" id="PRU10144"/>
    </source>
</evidence>
<dbReference type="PANTHER" id="PTHR30069">
    <property type="entry name" value="TONB-DEPENDENT OUTER MEMBRANE RECEPTOR"/>
    <property type="match status" value="1"/>
</dbReference>
<geneLocation type="plasmid" evidence="21 22">
    <name>pCTU1</name>
</geneLocation>
<feature type="signal peptide" evidence="18">
    <location>
        <begin position="1"/>
        <end position="25"/>
    </location>
</feature>
<name>C9Y5K0_CROTZ</name>
<dbReference type="FunFam" id="2.40.170.20:FF:000007">
    <property type="entry name" value="Ferric aerobactin receptor"/>
    <property type="match status" value="1"/>
</dbReference>
<keyword evidence="21" id="KW-0614">Plasmid</keyword>
<evidence type="ECO:0000313" key="21">
    <source>
        <dbReference type="EMBL" id="CBA34645.1"/>
    </source>
</evidence>
<dbReference type="InterPro" id="IPR012910">
    <property type="entry name" value="Plug_dom"/>
</dbReference>
<dbReference type="InterPro" id="IPR039426">
    <property type="entry name" value="TonB-dep_rcpt-like"/>
</dbReference>
<dbReference type="Pfam" id="PF07715">
    <property type="entry name" value="Plug"/>
    <property type="match status" value="1"/>
</dbReference>
<keyword evidence="13 15" id="KW-0998">Cell outer membrane</keyword>
<feature type="domain" description="TonB-dependent receptor plug" evidence="20">
    <location>
        <begin position="45"/>
        <end position="146"/>
    </location>
</feature>
<sequence>MTMKRHHLWVLNPCLLAMLSASAWGAPQKEETLVVAASRTGHSAADMAQTTWVIEQADIEQQVQGGKELKEILAQLIPGMDVSSQGRTNYGMNMRGRSMMVMVDGVRMNSSRSDSRQLDSIDPFNIERIEVISGATSLYGGGSTGGLINIVTKKGQPETQVEFQTSAKSGFNSHNDHDENMAAAVSGGNDNASGRLSVAYQRFGGWYDGNGDEAIIDNTQTGLQYSDRLDVMGTGTLNIDDHQQLQLTTQYYKSESDGKHGLFLGENFSAVTGNGTAYNKGNLDSDRLPGTERHLINLQYSNSDAWGQDLVAQIYYRDESLTYYPFPTLNVDKTRVTSIGASQQKTDFWGGKLTVNSTPLDALSLTYGVDAEHETFNANQQFFDLNKAAASGGMKLDNAYNVGRYPDYSITNLAPFLQASYDIDAITLSGGVRYQYTENKVDDFVGYTQQQNIATGKATSADAVPGGKTDYNNLLFNAGILGHLSERQQLWFNFSQGFELPDLAKYYGSGTYRLENGHYRLLKSVNVNDSRLDGIKVDSYELGWRYTGDSLRTQLAAYYSVSDKTININKTDMTITLDDDKRRIYGVEGQVDYFFSDSDWSTGANFNAIKSETRVDGDWKKLTVDSASPSKVSAWVNWAPDNWTLRLQSTQTFDVSDDAGKKIDGYNTMDFIGSYALPVGKIAFSVENLLDEDYTTVWGQRAPGLYSPTYGSPDLYTYKGRGRTFGLNYSVLF</sequence>
<evidence type="ECO:0000256" key="14">
    <source>
        <dbReference type="ARBA" id="ARBA00072094"/>
    </source>
</evidence>
<evidence type="ECO:0000256" key="4">
    <source>
        <dbReference type="ARBA" id="ARBA00022452"/>
    </source>
</evidence>
<dbReference type="NCBIfam" id="TIGR01783">
    <property type="entry name" value="TonB-siderophor"/>
    <property type="match status" value="1"/>
</dbReference>
<evidence type="ECO:0000256" key="15">
    <source>
        <dbReference type="PROSITE-ProRule" id="PRU01360"/>
    </source>
</evidence>
<reference evidence="21 22" key="1">
    <citation type="journal article" date="2010" name="J. Bacteriol.">
        <title>Complete Genome Sequence of Cronobacter turicensis LMG 23827, a foodborne pathogen causing deaths in neonates.</title>
        <authorList>
            <person name="Stephan R."/>
            <person name="Lehner A."/>
            <person name="Tischler P."/>
            <person name="Rattei T."/>
        </authorList>
    </citation>
    <scope>NUCLEOTIDE SEQUENCE [LARGE SCALE GENOMIC DNA]</scope>
    <source>
        <strain evidence="22">DSM 18703 / CCUG 55852 / LMG 23827 / z3032</strain>
        <plasmid evidence="21 22">pCTU1</plasmid>
    </source>
</reference>
<keyword evidence="6 15" id="KW-0812">Transmembrane</keyword>
<proteinExistence type="inferred from homology"/>
<reference evidence="22" key="2">
    <citation type="journal article" date="2011" name="J. Bacteriol.">
        <title>Complete genome sequence of Cronobacter turicensis LMG 23827, a food-borne pathogen causing deaths in neonates.</title>
        <authorList>
            <person name="Stephan R."/>
            <person name="Lehner A."/>
            <person name="Tischler P."/>
            <person name="Rattei T."/>
        </authorList>
    </citation>
    <scope>NUCLEOTIDE SEQUENCE [LARGE SCALE GENOMIC DNA]</scope>
    <source>
        <strain evidence="22">DSM 18703 / CCUG 55852 / LMG 23827 / z3032</strain>
    </source>
</reference>
<dbReference type="PATRIC" id="fig|693216.3.peg.4095"/>
<feature type="domain" description="TonB-dependent receptor-like beta-barrel" evidence="19">
    <location>
        <begin position="238"/>
        <end position="689"/>
    </location>
</feature>
<dbReference type="InterPro" id="IPR036942">
    <property type="entry name" value="Beta-barrel_TonB_sf"/>
</dbReference>
<evidence type="ECO:0000256" key="18">
    <source>
        <dbReference type="SAM" id="SignalP"/>
    </source>
</evidence>
<dbReference type="GO" id="GO:0009279">
    <property type="term" value="C:cell outer membrane"/>
    <property type="evidence" value="ECO:0007669"/>
    <property type="project" value="UniProtKB-SubCell"/>
</dbReference>
<evidence type="ECO:0000256" key="7">
    <source>
        <dbReference type="ARBA" id="ARBA00022729"/>
    </source>
</evidence>
<dbReference type="PANTHER" id="PTHR30069:SF42">
    <property type="entry name" value="FERRIC AEROBACTIN RECEPTOR"/>
    <property type="match status" value="1"/>
</dbReference>
<dbReference type="InterPro" id="IPR000531">
    <property type="entry name" value="Beta-barrel_TonB"/>
</dbReference>
<evidence type="ECO:0000256" key="1">
    <source>
        <dbReference type="ARBA" id="ARBA00004571"/>
    </source>
</evidence>
<keyword evidence="4 15" id="KW-1134">Transmembrane beta strand</keyword>